<dbReference type="Proteomes" id="UP001189429">
    <property type="component" value="Unassembled WGS sequence"/>
</dbReference>
<evidence type="ECO:0000313" key="1">
    <source>
        <dbReference type="EMBL" id="CAK0824279.1"/>
    </source>
</evidence>
<gene>
    <name evidence="1" type="ORF">PCOR1329_LOCUS24726</name>
</gene>
<reference evidence="1" key="1">
    <citation type="submission" date="2023-10" db="EMBL/GenBank/DDBJ databases">
        <authorList>
            <person name="Chen Y."/>
            <person name="Shah S."/>
            <person name="Dougan E. K."/>
            <person name="Thang M."/>
            <person name="Chan C."/>
        </authorList>
    </citation>
    <scope>NUCLEOTIDE SEQUENCE [LARGE SCALE GENOMIC DNA]</scope>
</reference>
<sequence length="107" mass="11827">MALFICLRWSACARPTQRIALEPECLRAPGRAATRRAIQLGPEAEGVASPAKEFDVETELDHEWWRSLAPTLEAIKSAPPGGGRFGFPPALSWPLRRSRCRGIWAST</sequence>
<accession>A0ABN9RZQ6</accession>
<name>A0ABN9RZQ6_9DINO</name>
<proteinExistence type="predicted"/>
<comment type="caution">
    <text evidence="1">The sequence shown here is derived from an EMBL/GenBank/DDBJ whole genome shotgun (WGS) entry which is preliminary data.</text>
</comment>
<dbReference type="EMBL" id="CAUYUJ010008557">
    <property type="protein sequence ID" value="CAK0824279.1"/>
    <property type="molecule type" value="Genomic_DNA"/>
</dbReference>
<evidence type="ECO:0000313" key="2">
    <source>
        <dbReference type="Proteomes" id="UP001189429"/>
    </source>
</evidence>
<protein>
    <submittedName>
        <fullName evidence="1">Uncharacterized protein</fullName>
    </submittedName>
</protein>
<organism evidence="1 2">
    <name type="scientific">Prorocentrum cordatum</name>
    <dbReference type="NCBI Taxonomy" id="2364126"/>
    <lineage>
        <taxon>Eukaryota</taxon>
        <taxon>Sar</taxon>
        <taxon>Alveolata</taxon>
        <taxon>Dinophyceae</taxon>
        <taxon>Prorocentrales</taxon>
        <taxon>Prorocentraceae</taxon>
        <taxon>Prorocentrum</taxon>
    </lineage>
</organism>
<keyword evidence="2" id="KW-1185">Reference proteome</keyword>